<dbReference type="EMBL" id="SJTH01000006">
    <property type="protein sequence ID" value="TCJ04877.1"/>
    <property type="molecule type" value="Genomic_DNA"/>
</dbReference>
<reference evidence="1 2" key="1">
    <citation type="submission" date="2019-03" db="EMBL/GenBank/DDBJ databases">
        <authorList>
            <person name="Jensen L."/>
            <person name="Storgaard J."/>
            <person name="Sulaj E."/>
            <person name="Schramm A."/>
            <person name="Marshall I.P.G."/>
        </authorList>
    </citation>
    <scope>NUCLEOTIDE SEQUENCE [LARGE SCALE GENOMIC DNA]</scope>
    <source>
        <strain evidence="1 2">2017H2G3</strain>
    </source>
</reference>
<proteinExistence type="predicted"/>
<dbReference type="RefSeq" id="WP_131236435.1">
    <property type="nucleotide sequence ID" value="NZ_SJTH01000006.1"/>
</dbReference>
<gene>
    <name evidence="1" type="ORF">E0Y62_06555</name>
</gene>
<name>A0A4R1B481_9BACI</name>
<dbReference type="Proteomes" id="UP000293846">
    <property type="component" value="Unassembled WGS sequence"/>
</dbReference>
<comment type="caution">
    <text evidence="1">The sequence shown here is derived from an EMBL/GenBank/DDBJ whole genome shotgun (WGS) entry which is preliminary data.</text>
</comment>
<sequence>MSSIKNLYENALKYEHSSLAHYIAHLIREGKISFDDDVAVLDFTQADHSNVSESIKRNELCFSLIKAFSLKYSDMKFTFIFARNQQEAIDYFKKIFKFSPKNCHEYPMDFVIEKGNRFISFRDLKRECAQFPTFIGYYEREMVYQ</sequence>
<dbReference type="OrthoDB" id="2880076at2"/>
<keyword evidence="2" id="KW-1185">Reference proteome</keyword>
<accession>A0A4R1B481</accession>
<evidence type="ECO:0000313" key="2">
    <source>
        <dbReference type="Proteomes" id="UP000293846"/>
    </source>
</evidence>
<evidence type="ECO:0000313" key="1">
    <source>
        <dbReference type="EMBL" id="TCJ04877.1"/>
    </source>
</evidence>
<dbReference type="AlphaFoldDB" id="A0A4R1B481"/>
<protein>
    <submittedName>
        <fullName evidence="1">Uncharacterized protein</fullName>
    </submittedName>
</protein>
<organism evidence="1 2">
    <name type="scientific">Cytobacillus praedii</name>
    <dbReference type="NCBI Taxonomy" id="1742358"/>
    <lineage>
        <taxon>Bacteria</taxon>
        <taxon>Bacillati</taxon>
        <taxon>Bacillota</taxon>
        <taxon>Bacilli</taxon>
        <taxon>Bacillales</taxon>
        <taxon>Bacillaceae</taxon>
        <taxon>Cytobacillus</taxon>
    </lineage>
</organism>